<dbReference type="InterPro" id="IPR044505">
    <property type="entry name" value="GlgX_Isoamylase_N_E_set"/>
</dbReference>
<dbReference type="InterPro" id="IPR004193">
    <property type="entry name" value="Glyco_hydro_13_N"/>
</dbReference>
<dbReference type="InterPro" id="IPR011837">
    <property type="entry name" value="Glycogen_debranch_GlgX"/>
</dbReference>
<dbReference type="InterPro" id="IPR017853">
    <property type="entry name" value="GH"/>
</dbReference>
<feature type="domain" description="Glycosyl hydrolase family 13 catalytic" evidence="4">
    <location>
        <begin position="160"/>
        <end position="546"/>
    </location>
</feature>
<evidence type="ECO:0000256" key="2">
    <source>
        <dbReference type="ARBA" id="ARBA00022801"/>
    </source>
</evidence>
<dbReference type="Pfam" id="PF02922">
    <property type="entry name" value="CBM_48"/>
    <property type="match status" value="1"/>
</dbReference>
<gene>
    <name evidence="5" type="primary">glgX</name>
    <name evidence="5" type="ORF">JJB09_09280</name>
</gene>
<evidence type="ECO:0000256" key="1">
    <source>
        <dbReference type="ARBA" id="ARBA00008061"/>
    </source>
</evidence>
<dbReference type="GO" id="GO:0004135">
    <property type="term" value="F:amylo-alpha-1,6-glucosidase activity"/>
    <property type="evidence" value="ECO:0007669"/>
    <property type="project" value="InterPro"/>
</dbReference>
<dbReference type="InterPro" id="IPR014756">
    <property type="entry name" value="Ig_E-set"/>
</dbReference>
<dbReference type="Proteomes" id="UP000633219">
    <property type="component" value="Unassembled WGS sequence"/>
</dbReference>
<evidence type="ECO:0000256" key="3">
    <source>
        <dbReference type="ARBA" id="ARBA00023295"/>
    </source>
</evidence>
<dbReference type="SUPFAM" id="SSF51445">
    <property type="entry name" value="(Trans)glycosidases"/>
    <property type="match status" value="1"/>
</dbReference>
<dbReference type="CDD" id="cd02856">
    <property type="entry name" value="E_set_GDE_Isoamylase_N"/>
    <property type="match status" value="1"/>
</dbReference>
<dbReference type="GO" id="GO:0005980">
    <property type="term" value="P:glycogen catabolic process"/>
    <property type="evidence" value="ECO:0007669"/>
    <property type="project" value="InterPro"/>
</dbReference>
<reference evidence="5" key="1">
    <citation type="submission" date="2021-01" db="EMBL/GenBank/DDBJ databases">
        <title>Rhizobium sp. strain KVB221 16S ribosomal RNA gene Genome sequencing and assembly.</title>
        <authorList>
            <person name="Kang M."/>
        </authorList>
    </citation>
    <scope>NUCLEOTIDE SEQUENCE</scope>
    <source>
        <strain evidence="5">KVB221</strain>
    </source>
</reference>
<dbReference type="CDD" id="cd11326">
    <property type="entry name" value="AmyAc_Glg_debranch"/>
    <property type="match status" value="1"/>
</dbReference>
<dbReference type="Gene3D" id="2.60.40.10">
    <property type="entry name" value="Immunoglobulins"/>
    <property type="match status" value="1"/>
</dbReference>
<protein>
    <submittedName>
        <fullName evidence="5">Glycogen debranching protein GlgX</fullName>
    </submittedName>
</protein>
<dbReference type="RefSeq" id="WP_201656493.1">
    <property type="nucleotide sequence ID" value="NZ_JAEQNC010000004.1"/>
</dbReference>
<comment type="caution">
    <text evidence="5">The sequence shown here is derived from an EMBL/GenBank/DDBJ whole genome shotgun (WGS) entry which is preliminary data.</text>
</comment>
<dbReference type="SUPFAM" id="SSF81296">
    <property type="entry name" value="E set domains"/>
    <property type="match status" value="1"/>
</dbReference>
<dbReference type="InterPro" id="IPR006047">
    <property type="entry name" value="GH13_cat_dom"/>
</dbReference>
<keyword evidence="6" id="KW-1185">Reference proteome</keyword>
<name>A0A936YPS6_9HYPH</name>
<dbReference type="EMBL" id="JAEQNC010000004">
    <property type="protein sequence ID" value="MBL0372221.1"/>
    <property type="molecule type" value="Genomic_DNA"/>
</dbReference>
<evidence type="ECO:0000313" key="5">
    <source>
        <dbReference type="EMBL" id="MBL0372221.1"/>
    </source>
</evidence>
<dbReference type="Gene3D" id="2.60.40.1180">
    <property type="entry name" value="Golgi alpha-mannosidase II"/>
    <property type="match status" value="1"/>
</dbReference>
<dbReference type="SMART" id="SM00642">
    <property type="entry name" value="Aamy"/>
    <property type="match status" value="1"/>
</dbReference>
<organism evidence="5 6">
    <name type="scientific">Rhizobium setariae</name>
    <dbReference type="NCBI Taxonomy" id="2801340"/>
    <lineage>
        <taxon>Bacteria</taxon>
        <taxon>Pseudomonadati</taxon>
        <taxon>Pseudomonadota</taxon>
        <taxon>Alphaproteobacteria</taxon>
        <taxon>Hyphomicrobiales</taxon>
        <taxon>Rhizobiaceae</taxon>
        <taxon>Rhizobium/Agrobacterium group</taxon>
        <taxon>Rhizobium</taxon>
    </lineage>
</organism>
<evidence type="ECO:0000259" key="4">
    <source>
        <dbReference type="SMART" id="SM00642"/>
    </source>
</evidence>
<proteinExistence type="inferred from homology"/>
<sequence>MSHTKLGAALSAKGVDFSVYSAGASAIDLCIFGDNGNQELCRLPMKRNEGDIWSATLEGAHAGTRYGYRANGQYEPDRGLWFDPSKLLVDPYAIELDRPFAYDPSLSAYSKDTAGLVPRAIVGEYPDAVRQASHFSPGGLIYEVNVRALTMLHPDIPEVERGTVKALAHPAIIAHLKKIGVSAIELMPITAWMDERHLPPLGLKNSWGYNPIALMALDPRLCPGGVRELAESVAALHAEGIGVILDLVFNHTAESDQLGPTVSMRGLDSLAYYRFPEGHPGLLVNDTGCGNTLACDAPIVHDLVLASLRHFVRTAGVDGFRFDLAPIMGRDQNGFNPDAALLKAIHGDPVLADRILIAEPWDIGPGGYQLGNFPPAFLEWNDRARDNFRMFWRGDGRKIGDLATALSGSSPIFGRNGASSTRTVNFIAAHDGFSVMDLVSYENKHNELNGEHNRDGHNENYSWNNGVEGQCEDLAVLNAREGDVRALLSTLFSSRGTIMLMAGDEMGRSQRGNNNAYAQDNALTWIDWPHIDEELLAHTTQLSAIRQRFTAFSETAFLTDGDVRWLTPDGQPMQVSDWENPAGSALVMLLETLDRQTGRPARVAVAYNRTTIELDLHLPGNTSDWKILLGSEMSLPARSVSVFVEDII</sequence>
<keyword evidence="2" id="KW-0378">Hydrolase</keyword>
<accession>A0A936YPS6</accession>
<dbReference type="SUPFAM" id="SSF51011">
    <property type="entry name" value="Glycosyl hydrolase domain"/>
    <property type="match status" value="1"/>
</dbReference>
<keyword evidence="3" id="KW-0326">Glycosidase</keyword>
<dbReference type="Gene3D" id="3.20.20.80">
    <property type="entry name" value="Glycosidases"/>
    <property type="match status" value="1"/>
</dbReference>
<evidence type="ECO:0000313" key="6">
    <source>
        <dbReference type="Proteomes" id="UP000633219"/>
    </source>
</evidence>
<dbReference type="InterPro" id="IPR013780">
    <property type="entry name" value="Glyco_hydro_b"/>
</dbReference>
<dbReference type="AlphaFoldDB" id="A0A936YPS6"/>
<dbReference type="InterPro" id="IPR013783">
    <property type="entry name" value="Ig-like_fold"/>
</dbReference>
<comment type="similarity">
    <text evidence="1">Belongs to the glycosyl hydrolase 13 family.</text>
</comment>
<dbReference type="NCBIfam" id="TIGR02100">
    <property type="entry name" value="glgX_debranch"/>
    <property type="match status" value="1"/>
</dbReference>
<dbReference type="PANTHER" id="PTHR43002">
    <property type="entry name" value="GLYCOGEN DEBRANCHING ENZYME"/>
    <property type="match status" value="1"/>
</dbReference>